<dbReference type="RefSeq" id="XP_040783656.1">
    <property type="nucleotide sequence ID" value="XM_040934278.1"/>
</dbReference>
<evidence type="ECO:0000313" key="8">
    <source>
        <dbReference type="EMBL" id="KAF1841093.1"/>
    </source>
</evidence>
<evidence type="ECO:0000313" key="9">
    <source>
        <dbReference type="Proteomes" id="UP000800039"/>
    </source>
</evidence>
<evidence type="ECO:0000256" key="5">
    <source>
        <dbReference type="RuleBase" id="RU369086"/>
    </source>
</evidence>
<organism evidence="8 9">
    <name type="scientific">Cucurbitaria berberidis CBS 394.84</name>
    <dbReference type="NCBI Taxonomy" id="1168544"/>
    <lineage>
        <taxon>Eukaryota</taxon>
        <taxon>Fungi</taxon>
        <taxon>Dikarya</taxon>
        <taxon>Ascomycota</taxon>
        <taxon>Pezizomycotina</taxon>
        <taxon>Dothideomycetes</taxon>
        <taxon>Pleosporomycetidae</taxon>
        <taxon>Pleosporales</taxon>
        <taxon>Pleosporineae</taxon>
        <taxon>Cucurbitariaceae</taxon>
        <taxon>Cucurbitaria</taxon>
    </lineage>
</organism>
<keyword evidence="4 5" id="KW-0539">Nucleus</keyword>
<evidence type="ECO:0000256" key="4">
    <source>
        <dbReference type="ARBA" id="ARBA00023242"/>
    </source>
</evidence>
<keyword evidence="9" id="KW-1185">Reference proteome</keyword>
<feature type="region of interest" description="Disordered" evidence="6">
    <location>
        <begin position="65"/>
        <end position="103"/>
    </location>
</feature>
<dbReference type="GO" id="GO:0006362">
    <property type="term" value="P:transcription elongation by RNA polymerase I"/>
    <property type="evidence" value="ECO:0007669"/>
    <property type="project" value="TreeGrafter"/>
</dbReference>
<evidence type="ECO:0000256" key="2">
    <source>
        <dbReference type="ARBA" id="ARBA00022478"/>
    </source>
</evidence>
<dbReference type="Gene3D" id="2.40.50.1060">
    <property type="match status" value="1"/>
</dbReference>
<dbReference type="EMBL" id="ML976619">
    <property type="protein sequence ID" value="KAF1841093.1"/>
    <property type="molecule type" value="Genomic_DNA"/>
</dbReference>
<reference evidence="8" key="1">
    <citation type="submission" date="2020-01" db="EMBL/GenBank/DDBJ databases">
        <authorList>
            <consortium name="DOE Joint Genome Institute"/>
            <person name="Haridas S."/>
            <person name="Albert R."/>
            <person name="Binder M."/>
            <person name="Bloem J."/>
            <person name="Labutti K."/>
            <person name="Salamov A."/>
            <person name="Andreopoulos B."/>
            <person name="Baker S.E."/>
            <person name="Barry K."/>
            <person name="Bills G."/>
            <person name="Bluhm B.H."/>
            <person name="Cannon C."/>
            <person name="Castanera R."/>
            <person name="Culley D.E."/>
            <person name="Daum C."/>
            <person name="Ezra D."/>
            <person name="Gonzalez J.B."/>
            <person name="Henrissat B."/>
            <person name="Kuo A."/>
            <person name="Liang C."/>
            <person name="Lipzen A."/>
            <person name="Lutzoni F."/>
            <person name="Magnuson J."/>
            <person name="Mondo S."/>
            <person name="Nolan M."/>
            <person name="Ohm R."/>
            <person name="Pangilinan J."/>
            <person name="Park H.-J."/>
            <person name="Ramirez L."/>
            <person name="Alfaro M."/>
            <person name="Sun H."/>
            <person name="Tritt A."/>
            <person name="Yoshinaga Y."/>
            <person name="Zwiers L.-H."/>
            <person name="Turgeon B.G."/>
            <person name="Goodwin S.B."/>
            <person name="Spatafora J.W."/>
            <person name="Crous P.W."/>
            <person name="Grigoriev I.V."/>
        </authorList>
    </citation>
    <scope>NUCLEOTIDE SEQUENCE</scope>
    <source>
        <strain evidence="8">CBS 394.84</strain>
    </source>
</reference>
<protein>
    <recommendedName>
        <fullName evidence="5">DNA-directed RNA polymerase subunit</fullName>
    </recommendedName>
</protein>
<dbReference type="Proteomes" id="UP000800039">
    <property type="component" value="Unassembled WGS sequence"/>
</dbReference>
<evidence type="ECO:0000256" key="1">
    <source>
        <dbReference type="ARBA" id="ARBA00004123"/>
    </source>
</evidence>
<comment type="caution">
    <text evidence="8">The sequence shown here is derived from an EMBL/GenBank/DDBJ whole genome shotgun (WGS) entry which is preliminary data.</text>
</comment>
<sequence>MAPVQDDDYSLLHTERISQYVSLSPASLSTPLPALCAAVFSPLLLSYFAPARGIVLAYEDVKLSGAPPSSQSQASKTKSKSKSRSQPERSQQREEDEDDDEDAPPEALLLRHVDEYMAPYLWATATFLVWRPQRNAFITGRITHQSKTHITLAHLNTFPVSILKEHLPAAWSWHSEEAGKMKKGWDGRIADEGGWWVDGEGEKVQEGSELKVRIRDFDGRMDGRGKGKGFLRIEGSLLSEAEEKAKAQKGGKGKQKANAGVLRTQQQRGAQINGEVMEI</sequence>
<evidence type="ECO:0000256" key="3">
    <source>
        <dbReference type="ARBA" id="ARBA00023163"/>
    </source>
</evidence>
<dbReference type="GeneID" id="63851529"/>
<dbReference type="PANTHER" id="PTHR12709:SF5">
    <property type="entry name" value="DNA-DIRECTED RNA POLYMERASE I SUBUNIT RPA43"/>
    <property type="match status" value="1"/>
</dbReference>
<comment type="function">
    <text evidence="5">DNA-dependent RNA polymerase which catalyzes the transcription of DNA into RNA using the four ribonucleoside triphosphates as substrates.</text>
</comment>
<dbReference type="GO" id="GO:0005736">
    <property type="term" value="C:RNA polymerase I complex"/>
    <property type="evidence" value="ECO:0007669"/>
    <property type="project" value="TreeGrafter"/>
</dbReference>
<dbReference type="Pfam" id="PF17875">
    <property type="entry name" value="RPA43_OB"/>
    <property type="match status" value="1"/>
</dbReference>
<evidence type="ECO:0000256" key="6">
    <source>
        <dbReference type="SAM" id="MobiDB-lite"/>
    </source>
</evidence>
<keyword evidence="2 5" id="KW-0240">DNA-directed RNA polymerase</keyword>
<keyword evidence="3 5" id="KW-0804">Transcription</keyword>
<dbReference type="InterPro" id="IPR036898">
    <property type="entry name" value="RNA_pol_Rpb7-like_N_sf"/>
</dbReference>
<dbReference type="GO" id="GO:0006352">
    <property type="term" value="P:DNA-templated transcription initiation"/>
    <property type="evidence" value="ECO:0007669"/>
    <property type="project" value="UniProtKB-UniRule"/>
</dbReference>
<name>A0A9P4G8L3_9PLEO</name>
<proteinExistence type="predicted"/>
<feature type="region of interest" description="Disordered" evidence="6">
    <location>
        <begin position="244"/>
        <end position="279"/>
    </location>
</feature>
<dbReference type="OrthoDB" id="10250504at2759"/>
<evidence type="ECO:0000259" key="7">
    <source>
        <dbReference type="Pfam" id="PF17875"/>
    </source>
</evidence>
<dbReference type="InterPro" id="IPR045113">
    <property type="entry name" value="Rpb7-like"/>
</dbReference>
<dbReference type="InterPro" id="IPR041178">
    <property type="entry name" value="RPA43_OB"/>
</dbReference>
<feature type="non-terminal residue" evidence="8">
    <location>
        <position position="279"/>
    </location>
</feature>
<dbReference type="AlphaFoldDB" id="A0A9P4G8L3"/>
<comment type="subcellular location">
    <subcellularLocation>
        <location evidence="1 5">Nucleus</location>
    </subcellularLocation>
</comment>
<gene>
    <name evidence="8" type="ORF">K460DRAFT_371087</name>
</gene>
<dbReference type="PANTHER" id="PTHR12709">
    <property type="entry name" value="DNA-DIRECTED RNA POLYMERASE II, III"/>
    <property type="match status" value="1"/>
</dbReference>
<accession>A0A9P4G8L3</accession>
<feature type="domain" description="RPA43 OB" evidence="7">
    <location>
        <begin position="132"/>
        <end position="238"/>
    </location>
</feature>
<dbReference type="Gene3D" id="3.30.1490.120">
    <property type="entry name" value="RNA polymerase Rpb7-like, N-terminal domain"/>
    <property type="match status" value="1"/>
</dbReference>
<feature type="compositionally biased region" description="Acidic residues" evidence="6">
    <location>
        <begin position="94"/>
        <end position="103"/>
    </location>
</feature>